<feature type="chain" id="PRO_5036473411" evidence="1">
    <location>
        <begin position="18"/>
        <end position="142"/>
    </location>
</feature>
<keyword evidence="3" id="KW-1185">Reference proteome</keyword>
<sequence length="142" mass="16017">MVSKSVLLIFGNGLALARTVGDVYGESQILNFRSHIFEELMHSVYPIIAVYVILELLSSICQADALLVVSKSVLLIFGNGLTPRTVGGVTENVKFTDFQAIFRKLMRLYIIIITFMIAISDIELYRPSIRQCTLEDEMSKFY</sequence>
<evidence type="ECO:0000313" key="2">
    <source>
        <dbReference type="EMBL" id="GFT39761.1"/>
    </source>
</evidence>
<evidence type="ECO:0000313" key="3">
    <source>
        <dbReference type="Proteomes" id="UP000887013"/>
    </source>
</evidence>
<reference evidence="2" key="1">
    <citation type="submission" date="2020-08" db="EMBL/GenBank/DDBJ databases">
        <title>Multicomponent nature underlies the extraordinary mechanical properties of spider dragline silk.</title>
        <authorList>
            <person name="Kono N."/>
            <person name="Nakamura H."/>
            <person name="Mori M."/>
            <person name="Yoshida Y."/>
            <person name="Ohtoshi R."/>
            <person name="Malay A.D."/>
            <person name="Moran D.A.P."/>
            <person name="Tomita M."/>
            <person name="Numata K."/>
            <person name="Arakawa K."/>
        </authorList>
    </citation>
    <scope>NUCLEOTIDE SEQUENCE</scope>
</reference>
<dbReference type="AlphaFoldDB" id="A0A8X6NZ06"/>
<organism evidence="2 3">
    <name type="scientific">Nephila pilipes</name>
    <name type="common">Giant wood spider</name>
    <name type="synonym">Nephila maculata</name>
    <dbReference type="NCBI Taxonomy" id="299642"/>
    <lineage>
        <taxon>Eukaryota</taxon>
        <taxon>Metazoa</taxon>
        <taxon>Ecdysozoa</taxon>
        <taxon>Arthropoda</taxon>
        <taxon>Chelicerata</taxon>
        <taxon>Arachnida</taxon>
        <taxon>Araneae</taxon>
        <taxon>Araneomorphae</taxon>
        <taxon>Entelegynae</taxon>
        <taxon>Araneoidea</taxon>
        <taxon>Nephilidae</taxon>
        <taxon>Nephila</taxon>
    </lineage>
</organism>
<comment type="caution">
    <text evidence="2">The sequence shown here is derived from an EMBL/GenBank/DDBJ whole genome shotgun (WGS) entry which is preliminary data.</text>
</comment>
<feature type="signal peptide" evidence="1">
    <location>
        <begin position="1"/>
        <end position="17"/>
    </location>
</feature>
<gene>
    <name evidence="2" type="ORF">NPIL_56401</name>
</gene>
<dbReference type="EMBL" id="BMAW01109703">
    <property type="protein sequence ID" value="GFT39761.1"/>
    <property type="molecule type" value="Genomic_DNA"/>
</dbReference>
<keyword evidence="1" id="KW-0732">Signal</keyword>
<dbReference type="Proteomes" id="UP000887013">
    <property type="component" value="Unassembled WGS sequence"/>
</dbReference>
<proteinExistence type="predicted"/>
<evidence type="ECO:0000256" key="1">
    <source>
        <dbReference type="SAM" id="SignalP"/>
    </source>
</evidence>
<protein>
    <submittedName>
        <fullName evidence="2">Uncharacterized protein</fullName>
    </submittedName>
</protein>
<name>A0A8X6NZ06_NEPPI</name>
<accession>A0A8X6NZ06</accession>